<organism evidence="1 2">
    <name type="scientific">Paenibacillus oralis</name>
    <dbReference type="NCBI Taxonomy" id="2490856"/>
    <lineage>
        <taxon>Bacteria</taxon>
        <taxon>Bacillati</taxon>
        <taxon>Bacillota</taxon>
        <taxon>Bacilli</taxon>
        <taxon>Bacillales</taxon>
        <taxon>Paenibacillaceae</taxon>
        <taxon>Paenibacillus</taxon>
    </lineage>
</organism>
<dbReference type="Proteomes" id="UP000267017">
    <property type="component" value="Unassembled WGS sequence"/>
</dbReference>
<dbReference type="EMBL" id="RRCN01000002">
    <property type="protein sequence ID" value="RRJ54629.1"/>
    <property type="molecule type" value="Genomic_DNA"/>
</dbReference>
<proteinExistence type="predicted"/>
<dbReference type="AlphaFoldDB" id="A0A3P3TAT1"/>
<name>A0A3P3TAT1_9BACL</name>
<keyword evidence="2" id="KW-1185">Reference proteome</keyword>
<sequence length="180" mass="20416">MNHYLANYEQGIGDFSVESQCVITTNGDVMEAISSVFSQNWGDETIQHDGDNYRWFDAEEECYIKVLSINPIGDADADVLKQYIGHHEVTLGPVIRHISNAWDNLSMSDVQEFLNSLSKEFPNMPFYFYDVESDRFNEVGLIAASIPMTTDEAIAWYFGKLEENYIATGMEAADLNTLEK</sequence>
<accession>A0A3P3TAT1</accession>
<evidence type="ECO:0000313" key="2">
    <source>
        <dbReference type="Proteomes" id="UP000267017"/>
    </source>
</evidence>
<protein>
    <submittedName>
        <fullName evidence="1">Uncharacterized protein</fullName>
    </submittedName>
</protein>
<evidence type="ECO:0000313" key="1">
    <source>
        <dbReference type="EMBL" id="RRJ54629.1"/>
    </source>
</evidence>
<comment type="caution">
    <text evidence="1">The sequence shown here is derived from an EMBL/GenBank/DDBJ whole genome shotgun (WGS) entry which is preliminary data.</text>
</comment>
<gene>
    <name evidence="1" type="ORF">EHV15_34090</name>
</gene>
<dbReference type="RefSeq" id="WP_128635716.1">
    <property type="nucleotide sequence ID" value="NZ_RRCN01000002.1"/>
</dbReference>
<reference evidence="1 2" key="1">
    <citation type="submission" date="2018-11" db="EMBL/GenBank/DDBJ databases">
        <title>Genome sequencing of Paenibacillus sp. KCOM 3021 (= ChDC PVNT-B20).</title>
        <authorList>
            <person name="Kook J.-K."/>
            <person name="Park S.-N."/>
            <person name="Lim Y.K."/>
        </authorList>
    </citation>
    <scope>NUCLEOTIDE SEQUENCE [LARGE SCALE GENOMIC DNA]</scope>
    <source>
        <strain evidence="1 2">KCOM 3021</strain>
    </source>
</reference>